<dbReference type="PROSITE" id="PS50975">
    <property type="entry name" value="ATP_GRASP"/>
    <property type="match status" value="1"/>
</dbReference>
<sequence length="605" mass="65299">MLATLCVAVASGAPQPARSFTRARASERADSCTQIRAGNTRLLQLHTDASLRNDHTALNDHNGIIDAGWQLGVLYRRANKELRAYELGSPRALGYLRESSARGGSDEDAALLHDVVRAIVEWRPSYVQPHLVGSVRTMHAVVRAFANSTRSDERFAVRTLRCSLCDEALWDTRASKIDLILFAQDQLGIRTPWTRLVPAAGLDARALAQASALLPLVIKSNRDGGGGDVAICQNARCMRLALEGYASRASACVLQQYVDGPTLVYDGTALDGQLLGGFSRFEVLSQGRRGAGMLFETIESSELERVAERLVRRLGYTGYMNLEFVLAPDGEPLLIDPNMRESTAFGYDSGAIGMGDGVLVRLRKAVSGEVALAHNARAWRSALPHSVTLKRFEHGGGLCTAKLCKLALAYCPTVYVPFPHHLAHYVRTFSPGTAELAAETDERGACTYVSPRFFPGVPVRQMCGRRETACNRATEPPACRPLVVTTPPFTLADVVAWRLCDPDRLWRAYAHCPQRARARAECGDGADGVGGGARRCAPFALGARDDGYWASIGLSACRGVSRPPPPNATVSVGVAAAPQPAVPARATVEYARGFAFTQSEPPAFV</sequence>
<gene>
    <name evidence="3" type="ORF">KFE25_003581</name>
</gene>
<feature type="domain" description="ATP-grasp" evidence="2">
    <location>
        <begin position="181"/>
        <end position="367"/>
    </location>
</feature>
<evidence type="ECO:0000313" key="3">
    <source>
        <dbReference type="EMBL" id="KAG8457323.1"/>
    </source>
</evidence>
<name>A0A8J5X1C9_DIALT</name>
<dbReference type="Proteomes" id="UP000751190">
    <property type="component" value="Unassembled WGS sequence"/>
</dbReference>
<dbReference type="AlphaFoldDB" id="A0A8J5X1C9"/>
<dbReference type="EMBL" id="JAGTXO010000074">
    <property type="protein sequence ID" value="KAG8457323.1"/>
    <property type="molecule type" value="Genomic_DNA"/>
</dbReference>
<dbReference type="Gene3D" id="3.30.470.20">
    <property type="entry name" value="ATP-grasp fold, B domain"/>
    <property type="match status" value="1"/>
</dbReference>
<dbReference type="GO" id="GO:0005524">
    <property type="term" value="F:ATP binding"/>
    <property type="evidence" value="ECO:0007669"/>
    <property type="project" value="UniProtKB-UniRule"/>
</dbReference>
<dbReference type="InterPro" id="IPR011761">
    <property type="entry name" value="ATP-grasp"/>
</dbReference>
<proteinExistence type="predicted"/>
<evidence type="ECO:0000313" key="4">
    <source>
        <dbReference type="Proteomes" id="UP000751190"/>
    </source>
</evidence>
<accession>A0A8J5X1C9</accession>
<keyword evidence="1" id="KW-0547">Nucleotide-binding</keyword>
<comment type="caution">
    <text evidence="3">The sequence shown here is derived from an EMBL/GenBank/DDBJ whole genome shotgun (WGS) entry which is preliminary data.</text>
</comment>
<evidence type="ECO:0000259" key="2">
    <source>
        <dbReference type="PROSITE" id="PS50975"/>
    </source>
</evidence>
<evidence type="ECO:0000256" key="1">
    <source>
        <dbReference type="PROSITE-ProRule" id="PRU00409"/>
    </source>
</evidence>
<keyword evidence="1" id="KW-0067">ATP-binding</keyword>
<reference evidence="3" key="1">
    <citation type="submission" date="2021-05" db="EMBL/GenBank/DDBJ databases">
        <title>The genome of the haptophyte Pavlova lutheri (Diacronema luteri, Pavlovales) - a model for lipid biosynthesis in eukaryotic algae.</title>
        <authorList>
            <person name="Hulatt C.J."/>
            <person name="Posewitz M.C."/>
        </authorList>
    </citation>
    <scope>NUCLEOTIDE SEQUENCE</scope>
    <source>
        <strain evidence="3">NIVA-4/92</strain>
    </source>
</reference>
<dbReference type="SUPFAM" id="SSF56059">
    <property type="entry name" value="Glutathione synthetase ATP-binding domain-like"/>
    <property type="match status" value="1"/>
</dbReference>
<keyword evidence="4" id="KW-1185">Reference proteome</keyword>
<dbReference type="GO" id="GO:0046872">
    <property type="term" value="F:metal ion binding"/>
    <property type="evidence" value="ECO:0007669"/>
    <property type="project" value="InterPro"/>
</dbReference>
<organism evidence="3 4">
    <name type="scientific">Diacronema lutheri</name>
    <name type="common">Unicellular marine alga</name>
    <name type="synonym">Monochrysis lutheri</name>
    <dbReference type="NCBI Taxonomy" id="2081491"/>
    <lineage>
        <taxon>Eukaryota</taxon>
        <taxon>Haptista</taxon>
        <taxon>Haptophyta</taxon>
        <taxon>Pavlovophyceae</taxon>
        <taxon>Pavlovales</taxon>
        <taxon>Pavlovaceae</taxon>
        <taxon>Diacronema</taxon>
    </lineage>
</organism>
<protein>
    <recommendedName>
        <fullName evidence="2">ATP-grasp domain-containing protein</fullName>
    </recommendedName>
</protein>
<dbReference type="OrthoDB" id="10512287at2759"/>